<feature type="transmembrane region" description="Helical" evidence="5">
    <location>
        <begin position="99"/>
        <end position="120"/>
    </location>
</feature>
<reference evidence="7 8" key="1">
    <citation type="journal article" date="1992" name="Lakartidningen">
        <title>[Penicillin V and not amoxicillin is the first choice preparation in acute otitis].</title>
        <authorList>
            <person name="Kamme C."/>
            <person name="Lundgren K."/>
            <person name="Prellner K."/>
        </authorList>
    </citation>
    <scope>NUCLEOTIDE SEQUENCE [LARGE SCALE GENOMIC DNA]</scope>
    <source>
        <strain evidence="7 8">PC5538III-hc</strain>
    </source>
</reference>
<evidence type="ECO:0000313" key="8">
    <source>
        <dbReference type="Proteomes" id="UP000323176"/>
    </source>
</evidence>
<evidence type="ECO:0000256" key="3">
    <source>
        <dbReference type="ARBA" id="ARBA00022989"/>
    </source>
</evidence>
<organism evidence="7 8">
    <name type="scientific">Brachyspira pilosicoli</name>
    <name type="common">Serpulina pilosicoli</name>
    <dbReference type="NCBI Taxonomy" id="52584"/>
    <lineage>
        <taxon>Bacteria</taxon>
        <taxon>Pseudomonadati</taxon>
        <taxon>Spirochaetota</taxon>
        <taxon>Spirochaetia</taxon>
        <taxon>Brachyspirales</taxon>
        <taxon>Brachyspiraceae</taxon>
        <taxon>Brachyspira</taxon>
    </lineage>
</organism>
<keyword evidence="2 5" id="KW-0812">Transmembrane</keyword>
<evidence type="ECO:0000256" key="2">
    <source>
        <dbReference type="ARBA" id="ARBA00022692"/>
    </source>
</evidence>
<evidence type="ECO:0000313" key="7">
    <source>
        <dbReference type="EMBL" id="TXJ39446.1"/>
    </source>
</evidence>
<evidence type="ECO:0000256" key="4">
    <source>
        <dbReference type="ARBA" id="ARBA00023136"/>
    </source>
</evidence>
<name>A0A5C8ENR6_BRAPL</name>
<dbReference type="Pfam" id="PF06803">
    <property type="entry name" value="DUF1232"/>
    <property type="match status" value="1"/>
</dbReference>
<keyword evidence="4 5" id="KW-0472">Membrane</keyword>
<accession>A0A5C8ENR6</accession>
<protein>
    <submittedName>
        <fullName evidence="7">DUF1232 domain-containing protein</fullName>
    </submittedName>
</protein>
<dbReference type="InterPro" id="IPR010652">
    <property type="entry name" value="DUF1232"/>
</dbReference>
<evidence type="ECO:0000256" key="5">
    <source>
        <dbReference type="SAM" id="Phobius"/>
    </source>
</evidence>
<dbReference type="Proteomes" id="UP000323176">
    <property type="component" value="Unassembled WGS sequence"/>
</dbReference>
<keyword evidence="3 5" id="KW-1133">Transmembrane helix</keyword>
<feature type="domain" description="DUF1232" evidence="6">
    <location>
        <begin position="44"/>
        <end position="74"/>
    </location>
</feature>
<dbReference type="OrthoDB" id="9800202at2"/>
<feature type="transmembrane region" description="Helical" evidence="5">
    <location>
        <begin position="70"/>
        <end position="87"/>
    </location>
</feature>
<proteinExistence type="predicted"/>
<sequence length="121" mass="14242">MDRDDYKEIHEEDIEILGEDGIYRKYSEYKQKRENKKIVYWIPFILALIYIISPIDAVPDRIPIGKLDDIFLLSITFFYAIKKSNFVQNSFLNMIIKNMILSATITLFVLMILIYAVAILV</sequence>
<dbReference type="EMBL" id="SAXY01000060">
    <property type="protein sequence ID" value="TXJ39446.1"/>
    <property type="molecule type" value="Genomic_DNA"/>
</dbReference>
<evidence type="ECO:0000256" key="1">
    <source>
        <dbReference type="ARBA" id="ARBA00004127"/>
    </source>
</evidence>
<feature type="transmembrane region" description="Helical" evidence="5">
    <location>
        <begin position="38"/>
        <end position="58"/>
    </location>
</feature>
<comment type="caution">
    <text evidence="7">The sequence shown here is derived from an EMBL/GenBank/DDBJ whole genome shotgun (WGS) entry which is preliminary data.</text>
</comment>
<dbReference type="GO" id="GO:0012505">
    <property type="term" value="C:endomembrane system"/>
    <property type="evidence" value="ECO:0007669"/>
    <property type="project" value="UniProtKB-SubCell"/>
</dbReference>
<dbReference type="AlphaFoldDB" id="A0A5C8ENR6"/>
<comment type="subcellular location">
    <subcellularLocation>
        <location evidence="1">Endomembrane system</location>
        <topology evidence="1">Multi-pass membrane protein</topology>
    </subcellularLocation>
</comment>
<evidence type="ECO:0000259" key="6">
    <source>
        <dbReference type="Pfam" id="PF06803"/>
    </source>
</evidence>
<gene>
    <name evidence="7" type="ORF">EPJ72_09910</name>
</gene>